<gene>
    <name evidence="3" type="ORF">BCM31_00840</name>
</gene>
<dbReference type="SUPFAM" id="SSF48452">
    <property type="entry name" value="TPR-like"/>
    <property type="match status" value="3"/>
</dbReference>
<dbReference type="GeneID" id="97289793"/>
<evidence type="ECO:0008006" key="5">
    <source>
        <dbReference type="Google" id="ProtNLM"/>
    </source>
</evidence>
<keyword evidence="1" id="KW-0802">TPR repeat</keyword>
<evidence type="ECO:0000313" key="3">
    <source>
        <dbReference type="EMBL" id="PKT82296.1"/>
    </source>
</evidence>
<feature type="repeat" description="TPR" evidence="1">
    <location>
        <begin position="477"/>
        <end position="510"/>
    </location>
</feature>
<dbReference type="OrthoDB" id="5346105at2"/>
<comment type="caution">
    <text evidence="3">The sequence shown here is derived from an EMBL/GenBank/DDBJ whole genome shotgun (WGS) entry which is preliminary data.</text>
</comment>
<reference evidence="3 4" key="1">
    <citation type="submission" date="2016-07" db="EMBL/GenBank/DDBJ databases">
        <title>Detection of Helicobacter winghamensis from caecal content of red fox (Vulpes vulpes).</title>
        <authorList>
            <person name="Zanoni R.G."/>
            <person name="Florio D."/>
            <person name="Caffara M."/>
            <person name="Renzi M."/>
            <person name="Parisi A."/>
            <person name="Pasquali F."/>
            <person name="Manfreda G."/>
        </authorList>
    </citation>
    <scope>NUCLEOTIDE SEQUENCE [LARGE SCALE GENOMIC DNA]</scope>
    <source>
        <strain evidence="3 4">295_13</strain>
    </source>
</reference>
<keyword evidence="4" id="KW-1185">Reference proteome</keyword>
<dbReference type="Pfam" id="PF00515">
    <property type="entry name" value="TPR_1"/>
    <property type="match status" value="1"/>
</dbReference>
<proteinExistence type="predicted"/>
<feature type="repeat" description="TPR" evidence="1">
    <location>
        <begin position="156"/>
        <end position="189"/>
    </location>
</feature>
<organism evidence="3 4">
    <name type="scientific">Helicobacter winghamensis</name>
    <dbReference type="NCBI Taxonomy" id="157268"/>
    <lineage>
        <taxon>Bacteria</taxon>
        <taxon>Pseudomonadati</taxon>
        <taxon>Campylobacterota</taxon>
        <taxon>Epsilonproteobacteria</taxon>
        <taxon>Campylobacterales</taxon>
        <taxon>Helicobacteraceae</taxon>
        <taxon>Helicobacter</taxon>
    </lineage>
</organism>
<dbReference type="PANTHER" id="PTHR12558">
    <property type="entry name" value="CELL DIVISION CYCLE 16,23,27"/>
    <property type="match status" value="1"/>
</dbReference>
<dbReference type="EMBL" id="MBPK01000006">
    <property type="protein sequence ID" value="PKT82296.1"/>
    <property type="molecule type" value="Genomic_DNA"/>
</dbReference>
<evidence type="ECO:0000256" key="2">
    <source>
        <dbReference type="SAM" id="Phobius"/>
    </source>
</evidence>
<evidence type="ECO:0000313" key="4">
    <source>
        <dbReference type="Proteomes" id="UP000233350"/>
    </source>
</evidence>
<dbReference type="InterPro" id="IPR011990">
    <property type="entry name" value="TPR-like_helical_dom_sf"/>
</dbReference>
<dbReference type="Gene3D" id="1.25.40.10">
    <property type="entry name" value="Tetratricopeptide repeat domain"/>
    <property type="match status" value="2"/>
</dbReference>
<name>A0A2N3PKW8_9HELI</name>
<dbReference type="Proteomes" id="UP000233350">
    <property type="component" value="Unassembled WGS sequence"/>
</dbReference>
<dbReference type="STRING" id="556267.HWAG_01472"/>
<dbReference type="PROSITE" id="PS50005">
    <property type="entry name" value="TPR"/>
    <property type="match status" value="2"/>
</dbReference>
<keyword evidence="2" id="KW-0472">Membrane</keyword>
<dbReference type="RefSeq" id="WP_006803169.1">
    <property type="nucleotide sequence ID" value="NZ_CABKOI010000018.1"/>
</dbReference>
<evidence type="ECO:0000256" key="1">
    <source>
        <dbReference type="PROSITE-ProRule" id="PRU00339"/>
    </source>
</evidence>
<dbReference type="PANTHER" id="PTHR12558:SF13">
    <property type="entry name" value="CELL DIVISION CYCLE PROTEIN 27 HOMOLOG"/>
    <property type="match status" value="1"/>
</dbReference>
<feature type="transmembrane region" description="Helical" evidence="2">
    <location>
        <begin position="67"/>
        <end position="90"/>
    </location>
</feature>
<dbReference type="SMART" id="SM00028">
    <property type="entry name" value="TPR"/>
    <property type="match status" value="3"/>
</dbReference>
<sequence>MADNQSFENFSNSLEASNASQNQEGDVIQLDDNFNVLDDILKKEEQPQNTEGKTAKLLDYLAQHKKVTAILVFLLGCLILVFIFLAGLFLTKDHKLATEDSVIESPKEFVIKKSEGLITDAENLEAWIKKANFLYTNGNKQEALELYGKISNYSEVLSNYNLGVAQMEEKAYEEALKSFQKAIDLNEDRVISALNAAVCSLRLEEPLKYRYYLQLAQTYLPYSGNLPLYSYLYSLTNFYLGNYLEAFSSLLHRNSPYYQAESDALLAAMYAYFNNNYKAIEALSKNSTDAKNWFNLALLYARIGDYPRANSLMLQSIDAFGSNQEIDFALLLIKMKLPEYGQAAKISSKYANNESALKNNPYPIKITLRDEFFNIDVAQKRFWESFSGQKLNAYKILFYYAPYKVFDAQEAFNVIQEGGISIHIENLQEAKEILVRGQTISRVNRNIANAILETLNGNIRNANALLKKAVETYPNHSILHYNLGLNYAQMNDFDLAYRHFVRAFHLNPSDLHAGLFAMITAKLTYRDTTRLEEDIGKEIVNFNGNAMEQEFIQALLNFARDGIPHPIELLEKEKSNVAIYYALDFAQGVQLNNQSLLIKSAESLKHITPRDPVANLLALLALNYKDDPKALSLKLQQYYQDQNINKDAFYYGASVVREMYIEVAHIIGTLHYIQQDLDTRLITEQKDVRGVIQALALTYLYLQEFEKAFTLYNSLIDDFKEQDTQTLFLAGVAAVGAGHLENATALLQLAKLEAPTHYETRIANAIIYLQERNFNAASMQFGMLGDSKILSKYFDFKIDTQQLLQNP</sequence>
<keyword evidence="2" id="KW-0812">Transmembrane</keyword>
<keyword evidence="2" id="KW-1133">Transmembrane helix</keyword>
<dbReference type="InterPro" id="IPR019734">
    <property type="entry name" value="TPR_rpt"/>
</dbReference>
<protein>
    <recommendedName>
        <fullName evidence="5">Tetratricopeptide repeat protein</fullName>
    </recommendedName>
</protein>
<dbReference type="AlphaFoldDB" id="A0A2N3PKW8"/>
<accession>A0A2N3PKW8</accession>